<feature type="transmembrane region" description="Helical" evidence="5">
    <location>
        <begin position="6"/>
        <end position="25"/>
    </location>
</feature>
<dbReference type="Gene3D" id="1.10.287.3240">
    <property type="match status" value="1"/>
</dbReference>
<dbReference type="GeneID" id="9687242"/>
<protein>
    <submittedName>
        <fullName evidence="6">H+-or Na+-translocating f-type, v-type and A-type ATPase superfamily</fullName>
    </submittedName>
</protein>
<dbReference type="InterPro" id="IPR002699">
    <property type="entry name" value="V_ATPase_D"/>
</dbReference>
<accession>C1N1E6</accession>
<evidence type="ECO:0000313" key="6">
    <source>
        <dbReference type="EMBL" id="EEH54433.1"/>
    </source>
</evidence>
<dbReference type="Proteomes" id="UP000001876">
    <property type="component" value="Unassembled WGS sequence"/>
</dbReference>
<comment type="similarity">
    <text evidence="1">Belongs to the V-ATPase D subunit family.</text>
</comment>
<feature type="compositionally biased region" description="Basic and acidic residues" evidence="4">
    <location>
        <begin position="214"/>
        <end position="235"/>
    </location>
</feature>
<feature type="region of interest" description="Disordered" evidence="4">
    <location>
        <begin position="210"/>
        <end position="235"/>
    </location>
</feature>
<feature type="non-terminal residue" evidence="6">
    <location>
        <position position="235"/>
    </location>
</feature>
<keyword evidence="3" id="KW-0406">Ion transport</keyword>
<dbReference type="AlphaFoldDB" id="C1N1E6"/>
<dbReference type="EMBL" id="GG663744">
    <property type="protein sequence ID" value="EEH54433.1"/>
    <property type="molecule type" value="Genomic_DNA"/>
</dbReference>
<keyword evidence="5" id="KW-0812">Transmembrane</keyword>
<evidence type="ECO:0000256" key="3">
    <source>
        <dbReference type="ARBA" id="ARBA00023065"/>
    </source>
</evidence>
<keyword evidence="5" id="KW-1133">Transmembrane helix</keyword>
<name>C1N1E6_MICPC</name>
<evidence type="ECO:0000256" key="5">
    <source>
        <dbReference type="SAM" id="Phobius"/>
    </source>
</evidence>
<dbReference type="STRING" id="564608.C1N1E6"/>
<dbReference type="PANTHER" id="PTHR11671">
    <property type="entry name" value="V-TYPE ATP SYNTHASE SUBUNIT D"/>
    <property type="match status" value="1"/>
</dbReference>
<sequence length="235" mass="26315">MSTTNRLNVVPTVTVLAVVVARLTAARRGQKLLKRKSDALALRRRQILRRVGDVQREMVAATRDAHFALTRAKYAAGEKITSVILVATDRASARVRVRAENIAGVEVRALDEFHKDVRRRGGADLIGLERGGLELARARVKFSRALSLSIELASLRAAFATIDAAIDATNRRVNALERVVAPRLESTEAYVRGELDELEREEFYRLKMVKAKKKREEERVGAGRRERERRPPGGE</sequence>
<dbReference type="NCBIfam" id="TIGR00309">
    <property type="entry name" value="V_ATPase_subD"/>
    <property type="match status" value="1"/>
</dbReference>
<keyword evidence="5" id="KW-0472">Membrane</keyword>
<dbReference type="RefSeq" id="XP_003061803.1">
    <property type="nucleotide sequence ID" value="XM_003061757.1"/>
</dbReference>
<dbReference type="KEGG" id="mpp:MICPUCDRAFT_6741"/>
<organism evidence="7">
    <name type="scientific">Micromonas pusilla (strain CCMP1545)</name>
    <name type="common">Picoplanktonic green alga</name>
    <dbReference type="NCBI Taxonomy" id="564608"/>
    <lineage>
        <taxon>Eukaryota</taxon>
        <taxon>Viridiplantae</taxon>
        <taxon>Chlorophyta</taxon>
        <taxon>Mamiellophyceae</taxon>
        <taxon>Mamiellales</taxon>
        <taxon>Mamiellaceae</taxon>
        <taxon>Micromonas</taxon>
    </lineage>
</organism>
<dbReference type="OMA" id="REEFFRM"/>
<gene>
    <name evidence="6" type="ORF">MICPUCDRAFT_6741</name>
</gene>
<evidence type="ECO:0000256" key="1">
    <source>
        <dbReference type="ARBA" id="ARBA00005850"/>
    </source>
</evidence>
<reference evidence="6 7" key="1">
    <citation type="journal article" date="2009" name="Science">
        <title>Green evolution and dynamic adaptations revealed by genomes of the marine picoeukaryotes Micromonas.</title>
        <authorList>
            <person name="Worden A.Z."/>
            <person name="Lee J.H."/>
            <person name="Mock T."/>
            <person name="Rouze P."/>
            <person name="Simmons M.P."/>
            <person name="Aerts A.L."/>
            <person name="Allen A.E."/>
            <person name="Cuvelier M.L."/>
            <person name="Derelle E."/>
            <person name="Everett M.V."/>
            <person name="Foulon E."/>
            <person name="Grimwood J."/>
            <person name="Gundlach H."/>
            <person name="Henrissat B."/>
            <person name="Napoli C."/>
            <person name="McDonald S.M."/>
            <person name="Parker M.S."/>
            <person name="Rombauts S."/>
            <person name="Salamov A."/>
            <person name="Von Dassow P."/>
            <person name="Badger J.H."/>
            <person name="Coutinho P.M."/>
            <person name="Demir E."/>
            <person name="Dubchak I."/>
            <person name="Gentemann C."/>
            <person name="Eikrem W."/>
            <person name="Gready J.E."/>
            <person name="John U."/>
            <person name="Lanier W."/>
            <person name="Lindquist E.A."/>
            <person name="Lucas S."/>
            <person name="Mayer K.F."/>
            <person name="Moreau H."/>
            <person name="Not F."/>
            <person name="Otillar R."/>
            <person name="Panaud O."/>
            <person name="Pangilinan J."/>
            <person name="Paulsen I."/>
            <person name="Piegu B."/>
            <person name="Poliakov A."/>
            <person name="Robbens S."/>
            <person name="Schmutz J."/>
            <person name="Toulza E."/>
            <person name="Wyss T."/>
            <person name="Zelensky A."/>
            <person name="Zhou K."/>
            <person name="Armbrust E.V."/>
            <person name="Bhattacharya D."/>
            <person name="Goodenough U.W."/>
            <person name="Van de Peer Y."/>
            <person name="Grigoriev I.V."/>
        </authorList>
    </citation>
    <scope>NUCLEOTIDE SEQUENCE [LARGE SCALE GENOMIC DNA]</scope>
    <source>
        <strain evidence="6 7">CCMP1545</strain>
    </source>
</reference>
<evidence type="ECO:0000313" key="7">
    <source>
        <dbReference type="Proteomes" id="UP000001876"/>
    </source>
</evidence>
<dbReference type="GO" id="GO:0046961">
    <property type="term" value="F:proton-transporting ATPase activity, rotational mechanism"/>
    <property type="evidence" value="ECO:0007669"/>
    <property type="project" value="InterPro"/>
</dbReference>
<dbReference type="Pfam" id="PF01813">
    <property type="entry name" value="ATP-synt_D"/>
    <property type="match status" value="1"/>
</dbReference>
<evidence type="ECO:0000256" key="2">
    <source>
        <dbReference type="ARBA" id="ARBA00022448"/>
    </source>
</evidence>
<keyword evidence="2" id="KW-0813">Transport</keyword>
<dbReference type="eggNOG" id="KOG1647">
    <property type="taxonomic scope" value="Eukaryota"/>
</dbReference>
<dbReference type="OrthoDB" id="7676488at2759"/>
<proteinExistence type="inferred from homology"/>
<keyword evidence="7" id="KW-1185">Reference proteome</keyword>
<evidence type="ECO:0000256" key="4">
    <source>
        <dbReference type="SAM" id="MobiDB-lite"/>
    </source>
</evidence>